<sequence length="469" mass="48850">MATAWHLLSIAELAPQIRRREVSPTTVVRVQLDRIAALDGALHSYALVMADAAMAQAEAAEAEIAAGRYRGPLHGVPIGIKDLCWTEGVPTAAGMAIHRDFRPDRDATVVRRLRDAGAVLLGKLQLTEGAYSDHHPSVTAPVNPWHADYWPGISSSGAGVATAAGLCHGAIASDTGGSIRWPSAANGVTGLKPTWGRVSRHGVFALAPSLDHVGTMARSAADAGLLLQAIAGVDPEDPTALHDPVPDCLGGIATDLRGVRIGIDADWNGDGVDAEVGAVVGAAAEVLQALGASLVDVRVPDAVRAGSGLTDDWAANCAVEAAVAHAATYPARRDEYGAVLASVIEAGRALSGIDYQRILLRRAQLRGRMVALLRTVDLLLTPVHPYAPLSLAAVRTLGEQPALIAGLQRYTCPFNLTGHPTLTLPGGLSRQGLPIGFQLVAPHLGEAMLVRAGAAFQGATGWHRQHPVN</sequence>
<dbReference type="Gene3D" id="3.90.1300.10">
    <property type="entry name" value="Amidase signature (AS) domain"/>
    <property type="match status" value="1"/>
</dbReference>
<dbReference type="RefSeq" id="WP_150083228.1">
    <property type="nucleotide sequence ID" value="NZ_CP080293.1"/>
</dbReference>
<gene>
    <name evidence="2" type="ORF">F1599_11865</name>
</gene>
<feature type="domain" description="Amidase" evidence="1">
    <location>
        <begin position="27"/>
        <end position="449"/>
    </location>
</feature>
<dbReference type="InterPro" id="IPR023631">
    <property type="entry name" value="Amidase_dom"/>
</dbReference>
<name>A0A5M8APD3_9BURK</name>
<accession>A0A5M8APD3</accession>
<comment type="caution">
    <text evidence="2">The sequence shown here is derived from an EMBL/GenBank/DDBJ whole genome shotgun (WGS) entry which is preliminary data.</text>
</comment>
<dbReference type="PANTHER" id="PTHR11895">
    <property type="entry name" value="TRANSAMIDASE"/>
    <property type="match status" value="1"/>
</dbReference>
<proteinExistence type="predicted"/>
<dbReference type="InterPro" id="IPR036928">
    <property type="entry name" value="AS_sf"/>
</dbReference>
<dbReference type="PANTHER" id="PTHR11895:SF176">
    <property type="entry name" value="AMIDASE AMID-RELATED"/>
    <property type="match status" value="1"/>
</dbReference>
<keyword evidence="3" id="KW-1185">Reference proteome</keyword>
<evidence type="ECO:0000313" key="2">
    <source>
        <dbReference type="EMBL" id="KAA6124592.1"/>
    </source>
</evidence>
<evidence type="ECO:0000313" key="3">
    <source>
        <dbReference type="Proteomes" id="UP000324324"/>
    </source>
</evidence>
<evidence type="ECO:0000259" key="1">
    <source>
        <dbReference type="Pfam" id="PF01425"/>
    </source>
</evidence>
<dbReference type="EMBL" id="VWRN01000031">
    <property type="protein sequence ID" value="KAA6124592.1"/>
    <property type="molecule type" value="Genomic_DNA"/>
</dbReference>
<organism evidence="2 3">
    <name type="scientific">Cupriavidus cauae</name>
    <dbReference type="NCBI Taxonomy" id="2608999"/>
    <lineage>
        <taxon>Bacteria</taxon>
        <taxon>Pseudomonadati</taxon>
        <taxon>Pseudomonadota</taxon>
        <taxon>Betaproteobacteria</taxon>
        <taxon>Burkholderiales</taxon>
        <taxon>Burkholderiaceae</taxon>
        <taxon>Cupriavidus</taxon>
    </lineage>
</organism>
<dbReference type="SUPFAM" id="SSF75304">
    <property type="entry name" value="Amidase signature (AS) enzymes"/>
    <property type="match status" value="1"/>
</dbReference>
<dbReference type="AlphaFoldDB" id="A0A5M8APD3"/>
<dbReference type="GO" id="GO:0003824">
    <property type="term" value="F:catalytic activity"/>
    <property type="evidence" value="ECO:0007669"/>
    <property type="project" value="InterPro"/>
</dbReference>
<dbReference type="InterPro" id="IPR000120">
    <property type="entry name" value="Amidase"/>
</dbReference>
<reference evidence="2 3" key="1">
    <citation type="submission" date="2019-09" db="EMBL/GenBank/DDBJ databases">
        <title>Isolation of a novel species in the genus Cupriavidus from patients with sepsis using whole genome sequencing.</title>
        <authorList>
            <person name="Kweon O.J."/>
            <person name="Lee M.-K."/>
        </authorList>
    </citation>
    <scope>NUCLEOTIDE SEQUENCE [LARGE SCALE GENOMIC DNA]</scope>
    <source>
        <strain evidence="2 3">MKL-01</strain>
    </source>
</reference>
<dbReference type="Proteomes" id="UP000324324">
    <property type="component" value="Unassembled WGS sequence"/>
</dbReference>
<protein>
    <submittedName>
        <fullName evidence="2">Amidase</fullName>
    </submittedName>
</protein>
<dbReference type="Pfam" id="PF01425">
    <property type="entry name" value="Amidase"/>
    <property type="match status" value="1"/>
</dbReference>